<gene>
    <name evidence="3" type="ORF">O4J56_14840</name>
</gene>
<evidence type="ECO:0000313" key="4">
    <source>
        <dbReference type="Proteomes" id="UP001527866"/>
    </source>
</evidence>
<proteinExistence type="predicted"/>
<dbReference type="InterPro" id="IPR021994">
    <property type="entry name" value="DUF3592"/>
</dbReference>
<name>A0ABT4U4N2_9ACTN</name>
<sequence length="143" mass="15393">MGPVVLTVFVSEDSAPTFGAIGLFWIVVAALMLWRRRRYRFKGVTVPGRVVALRGESGEGDNPVYYPVVDYRTADGRPMRRQGSMGAYPARFTVGQEVQVTYLSKNPERIQIRGEGSVLLGGIFGVIGVACLCAAVAIAATAP</sequence>
<feature type="transmembrane region" description="Helical" evidence="1">
    <location>
        <begin position="15"/>
        <end position="34"/>
    </location>
</feature>
<dbReference type="Proteomes" id="UP001527866">
    <property type="component" value="Unassembled WGS sequence"/>
</dbReference>
<keyword evidence="1" id="KW-0472">Membrane</keyword>
<comment type="caution">
    <text evidence="3">The sequence shown here is derived from an EMBL/GenBank/DDBJ whole genome shotgun (WGS) entry which is preliminary data.</text>
</comment>
<evidence type="ECO:0000259" key="2">
    <source>
        <dbReference type="Pfam" id="PF12158"/>
    </source>
</evidence>
<protein>
    <submittedName>
        <fullName evidence="3">DUF3592 domain-containing protein</fullName>
    </submittedName>
</protein>
<accession>A0ABT4U4N2</accession>
<keyword evidence="1" id="KW-0812">Transmembrane</keyword>
<reference evidence="3 4" key="1">
    <citation type="submission" date="2023-01" db="EMBL/GenBank/DDBJ databases">
        <title>Draft genome sequence of Nocardiopsis sp. RSe5-2 isolated from halophytes.</title>
        <authorList>
            <person name="Duangmal K."/>
            <person name="Chantavorakit T."/>
        </authorList>
    </citation>
    <scope>NUCLEOTIDE SEQUENCE [LARGE SCALE GENOMIC DNA]</scope>
    <source>
        <strain evidence="3 4">RSe5-2</strain>
    </source>
</reference>
<evidence type="ECO:0000313" key="3">
    <source>
        <dbReference type="EMBL" id="MDA2811918.1"/>
    </source>
</evidence>
<feature type="domain" description="DUF3592" evidence="2">
    <location>
        <begin position="46"/>
        <end position="112"/>
    </location>
</feature>
<dbReference type="Pfam" id="PF12158">
    <property type="entry name" value="DUF3592"/>
    <property type="match status" value="1"/>
</dbReference>
<dbReference type="RefSeq" id="WP_270686371.1">
    <property type="nucleotide sequence ID" value="NZ_JAQFWQ010000038.1"/>
</dbReference>
<dbReference type="EMBL" id="JAQFWQ010000038">
    <property type="protein sequence ID" value="MDA2811918.1"/>
    <property type="molecule type" value="Genomic_DNA"/>
</dbReference>
<keyword evidence="4" id="KW-1185">Reference proteome</keyword>
<organism evidence="3 4">
    <name type="scientific">Nocardiopsis endophytica</name>
    <dbReference type="NCBI Taxonomy" id="3018445"/>
    <lineage>
        <taxon>Bacteria</taxon>
        <taxon>Bacillati</taxon>
        <taxon>Actinomycetota</taxon>
        <taxon>Actinomycetes</taxon>
        <taxon>Streptosporangiales</taxon>
        <taxon>Nocardiopsidaceae</taxon>
        <taxon>Nocardiopsis</taxon>
    </lineage>
</organism>
<feature type="transmembrane region" description="Helical" evidence="1">
    <location>
        <begin position="118"/>
        <end position="140"/>
    </location>
</feature>
<evidence type="ECO:0000256" key="1">
    <source>
        <dbReference type="SAM" id="Phobius"/>
    </source>
</evidence>
<keyword evidence="1" id="KW-1133">Transmembrane helix</keyword>